<gene>
    <name evidence="1" type="ORF">MML48_9g00016404</name>
</gene>
<protein>
    <submittedName>
        <fullName evidence="1">Uncharacterized protein</fullName>
    </submittedName>
</protein>
<comment type="caution">
    <text evidence="1">The sequence shown here is derived from an EMBL/GenBank/DDBJ whole genome shotgun (WGS) entry which is preliminary data.</text>
</comment>
<dbReference type="EMBL" id="CM043023">
    <property type="protein sequence ID" value="KAI4455257.1"/>
    <property type="molecule type" value="Genomic_DNA"/>
</dbReference>
<organism evidence="1 2">
    <name type="scientific">Holotrichia oblita</name>
    <name type="common">Chafer beetle</name>
    <dbReference type="NCBI Taxonomy" id="644536"/>
    <lineage>
        <taxon>Eukaryota</taxon>
        <taxon>Metazoa</taxon>
        <taxon>Ecdysozoa</taxon>
        <taxon>Arthropoda</taxon>
        <taxon>Hexapoda</taxon>
        <taxon>Insecta</taxon>
        <taxon>Pterygota</taxon>
        <taxon>Neoptera</taxon>
        <taxon>Endopterygota</taxon>
        <taxon>Coleoptera</taxon>
        <taxon>Polyphaga</taxon>
        <taxon>Scarabaeiformia</taxon>
        <taxon>Scarabaeidae</taxon>
        <taxon>Melolonthinae</taxon>
        <taxon>Holotrichia</taxon>
    </lineage>
</organism>
<keyword evidence="2" id="KW-1185">Reference proteome</keyword>
<reference evidence="1" key="1">
    <citation type="submission" date="2022-04" db="EMBL/GenBank/DDBJ databases">
        <title>Chromosome-scale genome assembly of Holotrichia oblita Faldermann.</title>
        <authorList>
            <person name="Rongchong L."/>
        </authorList>
    </citation>
    <scope>NUCLEOTIDE SEQUENCE</scope>
    <source>
        <strain evidence="1">81SQS9</strain>
    </source>
</reference>
<dbReference type="Proteomes" id="UP001056778">
    <property type="component" value="Chromosome 9"/>
</dbReference>
<name>A0ACB9SJT1_HOLOL</name>
<evidence type="ECO:0000313" key="2">
    <source>
        <dbReference type="Proteomes" id="UP001056778"/>
    </source>
</evidence>
<sequence length="458" mass="52087">MKRIRTSCSDNANVTIASYGPDKSKSNSENVKSSENEKEDYFEICHEHEPGELEVEKNVVEGRRMFDVKYLVQQLQNFGDHEKYGCSSKNMVFIKEIRKGFSTSLLFQCSMCNQNEAIESDTKNDEVMSVNDAMVFGNICTGQSFSQMEERCALLNIPVMSSSTYFSVQKVIHDKIRDVAVQEMEDAVKIEKELARDRGSVDKHGIPLLTVVVDGSWAKRSYKCNYSSLSGVACIVGFHSQKILFLSVRNTFCLLCTKYENMKKEIPEHICYKNWSGNANTMEADIIAEGFKQSLPMHGVKYAYMIVKNEMMLDLHNLLNHVFGSHESCASRQFQCTRGEKDTNYVEDLKLCGLWDGLKNAVRLVIQHVDSLLHNVNNNLAERCNSIVAKFIGGKRCNFVMRDSYEARCKAAAASFNNRSTFHSKVTKRLIKQSPTGKYLKRYISKVKRAKQAITKQI</sequence>
<evidence type="ECO:0000313" key="1">
    <source>
        <dbReference type="EMBL" id="KAI4455257.1"/>
    </source>
</evidence>
<proteinExistence type="predicted"/>
<accession>A0ACB9SJT1</accession>